<gene>
    <name evidence="4" type="ORF">O987_17580</name>
</gene>
<reference evidence="4 5" key="1">
    <citation type="journal article" date="2014" name="Genome Announc.">
        <title>Complete Genome Sequence of Polychlorinated Biphenyl Degrader Comamonas testosteroni TK102 (NBRC 109938).</title>
        <authorList>
            <person name="Fukuda K."/>
            <person name="Hosoyama A."/>
            <person name="Tsuchikane K."/>
            <person name="Ohji S."/>
            <person name="Yamazoe A."/>
            <person name="Fujita N."/>
            <person name="Shintani M."/>
            <person name="Kimbara K."/>
        </authorList>
    </citation>
    <scope>NUCLEOTIDE SEQUENCE [LARGE SCALE GENOMIC DNA]</scope>
    <source>
        <strain evidence="4">TK102</strain>
    </source>
</reference>
<sequence>MNLIDLSQLNAEQVRAIWALVDTPCQPLQRKVAWSFEGNGIRTRTSFIQAFQELGLSFVELPNLLKTPERAADLAGYLDPFYDAYVVRESNHQRLAEFAFASQRPVINAMSGMGHPCEVLTDAFYIDRSIAPIEQARICLWGPTTNVLRSWHELAFSLQLPIMHICDERLHETLPYVEFASAPSQAADIVITDGWPSGAEAMAKSLTVADLDCMGMPMLLATPPFSIGREIAFDPVQYPRFSGYSQKSLLLPVQKAILRYLLAR</sequence>
<evidence type="ECO:0000313" key="5">
    <source>
        <dbReference type="Proteomes" id="UP000028782"/>
    </source>
</evidence>
<evidence type="ECO:0000256" key="2">
    <source>
        <dbReference type="ARBA" id="ARBA00022679"/>
    </source>
</evidence>
<dbReference type="HOGENOM" id="CLU_043846_3_2_4"/>
<dbReference type="GO" id="GO:0019240">
    <property type="term" value="P:citrulline biosynthetic process"/>
    <property type="evidence" value="ECO:0007669"/>
    <property type="project" value="TreeGrafter"/>
</dbReference>
<evidence type="ECO:0000259" key="3">
    <source>
        <dbReference type="Pfam" id="PF02729"/>
    </source>
</evidence>
<dbReference type="PANTHER" id="PTHR45753">
    <property type="entry name" value="ORNITHINE CARBAMOYLTRANSFERASE, MITOCHONDRIAL"/>
    <property type="match status" value="1"/>
</dbReference>
<dbReference type="InterPro" id="IPR006132">
    <property type="entry name" value="Asp/Orn_carbamoyltranf_P-bd"/>
</dbReference>
<evidence type="ECO:0000256" key="1">
    <source>
        <dbReference type="ARBA" id="ARBA00003822"/>
    </source>
</evidence>
<dbReference type="RefSeq" id="WP_043373663.1">
    <property type="nucleotide sequence ID" value="NZ_CP006704.1"/>
</dbReference>
<name>A0A076PPE5_COMTE</name>
<dbReference type="SUPFAM" id="SSF53671">
    <property type="entry name" value="Aspartate/ornithine carbamoyltransferase"/>
    <property type="match status" value="1"/>
</dbReference>
<evidence type="ECO:0000313" key="4">
    <source>
        <dbReference type="EMBL" id="AIJ47628.1"/>
    </source>
</evidence>
<dbReference type="Gene3D" id="3.40.50.1370">
    <property type="entry name" value="Aspartate/ornithine carbamoyltransferase"/>
    <property type="match status" value="2"/>
</dbReference>
<dbReference type="Pfam" id="PF02729">
    <property type="entry name" value="OTCace_N"/>
    <property type="match status" value="1"/>
</dbReference>
<proteinExistence type="predicted"/>
<dbReference type="PANTHER" id="PTHR45753:SF3">
    <property type="entry name" value="ORNITHINE TRANSCARBAMYLASE, MITOCHONDRIAL"/>
    <property type="match status" value="1"/>
</dbReference>
<accession>A0A076PPE5</accession>
<dbReference type="InterPro" id="IPR036901">
    <property type="entry name" value="Asp/Orn_carbamoylTrfase_sf"/>
</dbReference>
<feature type="domain" description="Aspartate/ornithine carbamoyltransferase carbamoyl-P binding" evidence="3">
    <location>
        <begin position="25"/>
        <end position="126"/>
    </location>
</feature>
<organism evidence="4 5">
    <name type="scientific">Comamonas testosteroni TK102</name>
    <dbReference type="NCBI Taxonomy" id="1392005"/>
    <lineage>
        <taxon>Bacteria</taxon>
        <taxon>Pseudomonadati</taxon>
        <taxon>Pseudomonadota</taxon>
        <taxon>Betaproteobacteria</taxon>
        <taxon>Burkholderiales</taxon>
        <taxon>Comamonadaceae</taxon>
        <taxon>Comamonas</taxon>
    </lineage>
</organism>
<dbReference type="EMBL" id="CP006704">
    <property type="protein sequence ID" value="AIJ47628.1"/>
    <property type="molecule type" value="Genomic_DNA"/>
</dbReference>
<dbReference type="AlphaFoldDB" id="A0A076PPE5"/>
<dbReference type="GO" id="GO:0042450">
    <property type="term" value="P:L-arginine biosynthetic process via ornithine"/>
    <property type="evidence" value="ECO:0007669"/>
    <property type="project" value="TreeGrafter"/>
</dbReference>
<comment type="function">
    <text evidence="1">Reversibly catalyzes the transfer of the carbamoyl group from carbamoyl phosphate (CP) to the N(epsilon) atom of ornithine (ORN) to produce L-citrulline.</text>
</comment>
<dbReference type="Proteomes" id="UP000028782">
    <property type="component" value="Chromosome"/>
</dbReference>
<protein>
    <submittedName>
        <fullName evidence="4">Ornithine carbamoyltransferase</fullName>
    </submittedName>
</protein>
<keyword evidence="2 4" id="KW-0808">Transferase</keyword>
<dbReference type="KEGG" id="ctes:O987_17580"/>
<dbReference type="GO" id="GO:0004585">
    <property type="term" value="F:ornithine carbamoyltransferase activity"/>
    <property type="evidence" value="ECO:0007669"/>
    <property type="project" value="TreeGrafter"/>
</dbReference>
<dbReference type="GO" id="GO:0016597">
    <property type="term" value="F:amino acid binding"/>
    <property type="evidence" value="ECO:0007669"/>
    <property type="project" value="InterPro"/>
</dbReference>